<proteinExistence type="predicted"/>
<feature type="compositionally biased region" description="Low complexity" evidence="1">
    <location>
        <begin position="181"/>
        <end position="196"/>
    </location>
</feature>
<protein>
    <submittedName>
        <fullName evidence="2">Uncharacterized protein</fullName>
    </submittedName>
</protein>
<keyword evidence="3" id="KW-1185">Reference proteome</keyword>
<dbReference type="InterPro" id="IPR036906">
    <property type="entry name" value="ATPase_V1_fsu_sf"/>
</dbReference>
<evidence type="ECO:0000313" key="3">
    <source>
        <dbReference type="Proteomes" id="UP001189429"/>
    </source>
</evidence>
<dbReference type="Gene3D" id="3.40.50.10580">
    <property type="entry name" value="ATPase, V1 complex, subunit F"/>
    <property type="match status" value="1"/>
</dbReference>
<accession>A0ABN9RAU4</accession>
<comment type="caution">
    <text evidence="2">The sequence shown here is derived from an EMBL/GenBank/DDBJ whole genome shotgun (WGS) entry which is preliminary data.</text>
</comment>
<feature type="region of interest" description="Disordered" evidence="1">
    <location>
        <begin position="157"/>
        <end position="223"/>
    </location>
</feature>
<sequence>MGKKKFFSQTELTIGLNGDEDTVAGMVLAGIGHVDGQDKNNSSWWTHLTDIDAKFQELRGCADGHHNDPLHRGLRRADLPRSRRVQQERAGHVPATREIPCRDRPRAPRQDAALHRVALFRPAAVADMGTEARARCSPWLQAASLRLARFARALGSPTAAGARARPSKPQQPQRRVPLSGPRSSPAPCATAPSARPASRDGEIGPGAPRTGVPGDVPDIFQHGAARLRTARCRRT</sequence>
<evidence type="ECO:0000256" key="1">
    <source>
        <dbReference type="SAM" id="MobiDB-lite"/>
    </source>
</evidence>
<name>A0ABN9RAU4_9DINO</name>
<reference evidence="2" key="1">
    <citation type="submission" date="2023-10" db="EMBL/GenBank/DDBJ databases">
        <authorList>
            <person name="Chen Y."/>
            <person name="Shah S."/>
            <person name="Dougan E. K."/>
            <person name="Thang M."/>
            <person name="Chan C."/>
        </authorList>
    </citation>
    <scope>NUCLEOTIDE SEQUENCE [LARGE SCALE GENOMIC DNA]</scope>
</reference>
<dbReference type="Proteomes" id="UP001189429">
    <property type="component" value="Unassembled WGS sequence"/>
</dbReference>
<organism evidence="2 3">
    <name type="scientific">Prorocentrum cordatum</name>
    <dbReference type="NCBI Taxonomy" id="2364126"/>
    <lineage>
        <taxon>Eukaryota</taxon>
        <taxon>Sar</taxon>
        <taxon>Alveolata</taxon>
        <taxon>Dinophyceae</taxon>
        <taxon>Prorocentrales</taxon>
        <taxon>Prorocentraceae</taxon>
        <taxon>Prorocentrum</taxon>
    </lineage>
</organism>
<dbReference type="EMBL" id="CAUYUJ010005959">
    <property type="protein sequence ID" value="CAK0815610.1"/>
    <property type="molecule type" value="Genomic_DNA"/>
</dbReference>
<gene>
    <name evidence="2" type="ORF">PCOR1329_LOCUS18850</name>
</gene>
<evidence type="ECO:0000313" key="2">
    <source>
        <dbReference type="EMBL" id="CAK0815610.1"/>
    </source>
</evidence>